<evidence type="ECO:0000256" key="3">
    <source>
        <dbReference type="ARBA" id="ARBA00023002"/>
    </source>
</evidence>
<dbReference type="InterPro" id="IPR023210">
    <property type="entry name" value="NADP_OxRdtase_dom"/>
</dbReference>
<dbReference type="PIRSF" id="PIRSF000097">
    <property type="entry name" value="AKR"/>
    <property type="match status" value="1"/>
</dbReference>
<dbReference type="GO" id="GO:0016491">
    <property type="term" value="F:oxidoreductase activity"/>
    <property type="evidence" value="ECO:0007669"/>
    <property type="project" value="UniProtKB-KW"/>
</dbReference>
<feature type="site" description="Lowers pKa of active site Tyr" evidence="6">
    <location>
        <position position="78"/>
    </location>
</feature>
<feature type="domain" description="NADP-dependent oxidoreductase" evidence="7">
    <location>
        <begin position="18"/>
        <end position="293"/>
    </location>
</feature>
<protein>
    <submittedName>
        <fullName evidence="9">Aldo keto reductase domain containing protein</fullName>
    </submittedName>
</protein>
<dbReference type="OMA" id="MVNQIFL"/>
<reference evidence="9" key="1">
    <citation type="submission" date="2020-12" db="UniProtKB">
        <authorList>
            <consortium name="WormBaseParasite"/>
        </authorList>
    </citation>
    <scope>IDENTIFICATION</scope>
    <source>
        <strain evidence="9">MHco3</strain>
    </source>
</reference>
<feature type="active site" description="Proton donor" evidence="4">
    <location>
        <position position="50"/>
    </location>
</feature>
<dbReference type="InterPro" id="IPR036812">
    <property type="entry name" value="NAD(P)_OxRdtase_dom_sf"/>
</dbReference>
<evidence type="ECO:0000256" key="1">
    <source>
        <dbReference type="ARBA" id="ARBA00007905"/>
    </source>
</evidence>
<feature type="binding site" evidence="5">
    <location>
        <position position="111"/>
    </location>
    <ligand>
        <name>substrate</name>
    </ligand>
</feature>
<evidence type="ECO:0000313" key="9">
    <source>
        <dbReference type="WBParaSite" id="HCON_00089710-00001"/>
    </source>
</evidence>
<organism evidence="8 9">
    <name type="scientific">Haemonchus contortus</name>
    <name type="common">Barber pole worm</name>
    <dbReference type="NCBI Taxonomy" id="6289"/>
    <lineage>
        <taxon>Eukaryota</taxon>
        <taxon>Metazoa</taxon>
        <taxon>Ecdysozoa</taxon>
        <taxon>Nematoda</taxon>
        <taxon>Chromadorea</taxon>
        <taxon>Rhabditida</taxon>
        <taxon>Rhabditina</taxon>
        <taxon>Rhabditomorpha</taxon>
        <taxon>Strongyloidea</taxon>
        <taxon>Trichostrongylidae</taxon>
        <taxon>Haemonchus</taxon>
    </lineage>
</organism>
<keyword evidence="8" id="KW-1185">Reference proteome</keyword>
<comment type="similarity">
    <text evidence="1">Belongs to the aldo/keto reductase family.</text>
</comment>
<dbReference type="SUPFAM" id="SSF51430">
    <property type="entry name" value="NAD(P)-linked oxidoreductase"/>
    <property type="match status" value="1"/>
</dbReference>
<dbReference type="InterPro" id="IPR020471">
    <property type="entry name" value="AKR"/>
</dbReference>
<dbReference type="AlphaFoldDB" id="A0A7I4YEF4"/>
<dbReference type="Gene3D" id="3.20.20.100">
    <property type="entry name" value="NADP-dependent oxidoreductase domain"/>
    <property type="match status" value="1"/>
</dbReference>
<dbReference type="PRINTS" id="PR00069">
    <property type="entry name" value="ALDKETRDTASE"/>
</dbReference>
<dbReference type="Proteomes" id="UP000025227">
    <property type="component" value="Unplaced"/>
</dbReference>
<dbReference type="OrthoDB" id="416253at2759"/>
<dbReference type="PROSITE" id="PS00062">
    <property type="entry name" value="ALDOKETO_REDUCTASE_2"/>
    <property type="match status" value="1"/>
</dbReference>
<dbReference type="PROSITE" id="PS00063">
    <property type="entry name" value="ALDOKETO_REDUCTASE_3"/>
    <property type="match status" value="1"/>
</dbReference>
<accession>A0A7I4YEF4</accession>
<evidence type="ECO:0000256" key="4">
    <source>
        <dbReference type="PIRSR" id="PIRSR000097-1"/>
    </source>
</evidence>
<proteinExistence type="inferred from homology"/>
<keyword evidence="3" id="KW-0560">Oxidoreductase</keyword>
<dbReference type="FunFam" id="3.20.20.100:FF:000006">
    <property type="entry name" value="Aldo-keto reductase family 1 member A1"/>
    <property type="match status" value="1"/>
</dbReference>
<dbReference type="InterPro" id="IPR018170">
    <property type="entry name" value="Aldo/ket_reductase_CS"/>
</dbReference>
<sequence length="317" mass="36193">MPTPTFKLISGYEMPMVGLGTWQSQPGEVGKAVEVALNAGYNLIDCAWIYGNQAEIGETLKKLFSTTHKREDIFITSKVWNTFHSASACKEHVKEILNQLQLDYIDLMLIHWPHGYEEGGEPFPKREDCEKMKYSDVDYLTTWKVLEDFVNDGKIRSIGVSNFNHRQIERIIANSTVKPAVLQVELHPYFQQKKLREFCKEHGIAVTAYSSLSNPGSAFFRKDGDPNLLTEPIIKKIASAHNKTPAQIALRWAVQLNVLVIPKSTSEARIKENAALFDFKLTDEEMKEIEGLDRGWRILDLTARDGDHPYFPFLEEF</sequence>
<evidence type="ECO:0000259" key="7">
    <source>
        <dbReference type="Pfam" id="PF00248"/>
    </source>
</evidence>
<dbReference type="Pfam" id="PF00248">
    <property type="entry name" value="Aldo_ket_red"/>
    <property type="match status" value="1"/>
</dbReference>
<evidence type="ECO:0000256" key="6">
    <source>
        <dbReference type="PIRSR" id="PIRSR000097-3"/>
    </source>
</evidence>
<dbReference type="WBParaSite" id="HCON_00089710-00001">
    <property type="protein sequence ID" value="HCON_00089710-00001"/>
    <property type="gene ID" value="HCON_00089710"/>
</dbReference>
<name>A0A7I4YEF4_HAECO</name>
<keyword evidence="2" id="KW-0521">NADP</keyword>
<evidence type="ECO:0000313" key="8">
    <source>
        <dbReference type="Proteomes" id="UP000025227"/>
    </source>
</evidence>
<dbReference type="PANTHER" id="PTHR11732">
    <property type="entry name" value="ALDO/KETO REDUCTASE"/>
    <property type="match status" value="1"/>
</dbReference>
<evidence type="ECO:0000256" key="2">
    <source>
        <dbReference type="ARBA" id="ARBA00022857"/>
    </source>
</evidence>
<evidence type="ECO:0000256" key="5">
    <source>
        <dbReference type="PIRSR" id="PIRSR000097-2"/>
    </source>
</evidence>